<name>A0A558AJU8_9PSEU</name>
<evidence type="ECO:0000256" key="3">
    <source>
        <dbReference type="SAM" id="MobiDB-lite"/>
    </source>
</evidence>
<protein>
    <submittedName>
        <fullName evidence="5">TetR/AcrR family transcriptional regulator</fullName>
    </submittedName>
</protein>
<keyword evidence="6" id="KW-1185">Reference proteome</keyword>
<proteinExistence type="predicted"/>
<feature type="compositionally biased region" description="Low complexity" evidence="3">
    <location>
        <begin position="24"/>
        <end position="37"/>
    </location>
</feature>
<dbReference type="PANTHER" id="PTHR30055:SF153">
    <property type="entry name" value="HTH-TYPE TRANSCRIPTIONAL REPRESSOR RV3405C"/>
    <property type="match status" value="1"/>
</dbReference>
<dbReference type="InterPro" id="IPR050109">
    <property type="entry name" value="HTH-type_TetR-like_transc_reg"/>
</dbReference>
<dbReference type="GO" id="GO:0000976">
    <property type="term" value="F:transcription cis-regulatory region binding"/>
    <property type="evidence" value="ECO:0007669"/>
    <property type="project" value="TreeGrafter"/>
</dbReference>
<dbReference type="AlphaFoldDB" id="A0A558AJU8"/>
<reference evidence="5 6" key="1">
    <citation type="submission" date="2019-07" db="EMBL/GenBank/DDBJ databases">
        <title>New species of Amycolatopsis and Streptomyces.</title>
        <authorList>
            <person name="Duangmal K."/>
            <person name="Teo W.F.A."/>
            <person name="Lipun K."/>
        </authorList>
    </citation>
    <scope>NUCLEOTIDE SEQUENCE [LARGE SCALE GENOMIC DNA]</scope>
    <source>
        <strain evidence="5 6">JCM 30562</strain>
    </source>
</reference>
<dbReference type="RefSeq" id="WP_144634915.1">
    <property type="nucleotide sequence ID" value="NZ_BNAX01000011.1"/>
</dbReference>
<evidence type="ECO:0000313" key="6">
    <source>
        <dbReference type="Proteomes" id="UP000318578"/>
    </source>
</evidence>
<dbReference type="Pfam" id="PF00440">
    <property type="entry name" value="TetR_N"/>
    <property type="match status" value="1"/>
</dbReference>
<evidence type="ECO:0000256" key="2">
    <source>
        <dbReference type="PROSITE-ProRule" id="PRU00335"/>
    </source>
</evidence>
<comment type="caution">
    <text evidence="5">The sequence shown here is derived from an EMBL/GenBank/DDBJ whole genome shotgun (WGS) entry which is preliminary data.</text>
</comment>
<evidence type="ECO:0000256" key="1">
    <source>
        <dbReference type="ARBA" id="ARBA00023125"/>
    </source>
</evidence>
<keyword evidence="1 2" id="KW-0238">DNA-binding</keyword>
<accession>A0A558AJU8</accession>
<feature type="DNA-binding region" description="H-T-H motif" evidence="2">
    <location>
        <begin position="67"/>
        <end position="86"/>
    </location>
</feature>
<dbReference type="PANTHER" id="PTHR30055">
    <property type="entry name" value="HTH-TYPE TRANSCRIPTIONAL REGULATOR RUTR"/>
    <property type="match status" value="1"/>
</dbReference>
<evidence type="ECO:0000259" key="4">
    <source>
        <dbReference type="PROSITE" id="PS50977"/>
    </source>
</evidence>
<dbReference type="Gene3D" id="1.10.357.10">
    <property type="entry name" value="Tetracycline Repressor, domain 2"/>
    <property type="match status" value="1"/>
</dbReference>
<feature type="region of interest" description="Disordered" evidence="3">
    <location>
        <begin position="1"/>
        <end position="37"/>
    </location>
</feature>
<dbReference type="InterPro" id="IPR009057">
    <property type="entry name" value="Homeodomain-like_sf"/>
</dbReference>
<dbReference type="InterPro" id="IPR001647">
    <property type="entry name" value="HTH_TetR"/>
</dbReference>
<organism evidence="5 6">
    <name type="scientific">Amycolatopsis acidiphila</name>
    <dbReference type="NCBI Taxonomy" id="715473"/>
    <lineage>
        <taxon>Bacteria</taxon>
        <taxon>Bacillati</taxon>
        <taxon>Actinomycetota</taxon>
        <taxon>Actinomycetes</taxon>
        <taxon>Pseudonocardiales</taxon>
        <taxon>Pseudonocardiaceae</taxon>
        <taxon>Amycolatopsis</taxon>
    </lineage>
</organism>
<dbReference type="Proteomes" id="UP000318578">
    <property type="component" value="Unassembled WGS sequence"/>
</dbReference>
<evidence type="ECO:0000313" key="5">
    <source>
        <dbReference type="EMBL" id="TVT24533.1"/>
    </source>
</evidence>
<dbReference type="GO" id="GO:0003700">
    <property type="term" value="F:DNA-binding transcription factor activity"/>
    <property type="evidence" value="ECO:0007669"/>
    <property type="project" value="TreeGrafter"/>
</dbReference>
<dbReference type="EMBL" id="VJZA01000006">
    <property type="protein sequence ID" value="TVT24533.1"/>
    <property type="molecule type" value="Genomic_DNA"/>
</dbReference>
<gene>
    <name evidence="5" type="ORF">FNH06_06050</name>
</gene>
<feature type="domain" description="HTH tetR-type" evidence="4">
    <location>
        <begin position="44"/>
        <end position="104"/>
    </location>
</feature>
<dbReference type="SUPFAM" id="SSF46689">
    <property type="entry name" value="Homeodomain-like"/>
    <property type="match status" value="1"/>
</dbReference>
<sequence>MDDDGHTAFRPYHPPSSGSTPEPARSSARASSLANARARQTTARVSDDLLLDAAQQCVLAVGLRRATLAEIARTAKVSRMTLYRRFPDVRSVLSALMTREFGALLHRASVEGANAPLARQRLVRSAVAAVRLLNGDDLMRTVIDVDAELLLPYLVDRLGGTQRVGEQVVRTHLEAGRADGSIREADLPAQARAVMLVVQSFVLSLRAATRDLDPKVLLNEMAHHLDAALRP</sequence>
<dbReference type="PROSITE" id="PS50977">
    <property type="entry name" value="HTH_TETR_2"/>
    <property type="match status" value="1"/>
</dbReference>
<dbReference type="OrthoDB" id="3267320at2"/>